<dbReference type="PROSITE" id="PS00943">
    <property type="entry name" value="UBIA"/>
    <property type="match status" value="1"/>
</dbReference>
<feature type="transmembrane region" description="Helical" evidence="8">
    <location>
        <begin position="133"/>
        <end position="152"/>
    </location>
</feature>
<feature type="transmembrane region" description="Helical" evidence="8">
    <location>
        <begin position="106"/>
        <end position="127"/>
    </location>
</feature>
<dbReference type="OrthoDB" id="9814417at2"/>
<comment type="catalytic activity">
    <reaction evidence="7 8">
        <text>heme b + (2E,6E)-farnesyl diphosphate + H2O = Fe(II)-heme o + diphosphate</text>
        <dbReference type="Rhea" id="RHEA:28070"/>
        <dbReference type="ChEBI" id="CHEBI:15377"/>
        <dbReference type="ChEBI" id="CHEBI:33019"/>
        <dbReference type="ChEBI" id="CHEBI:60344"/>
        <dbReference type="ChEBI" id="CHEBI:60530"/>
        <dbReference type="ChEBI" id="CHEBI:175763"/>
        <dbReference type="EC" id="2.5.1.141"/>
    </reaction>
</comment>
<dbReference type="Proteomes" id="UP000198534">
    <property type="component" value="Unassembled WGS sequence"/>
</dbReference>
<comment type="pathway">
    <text evidence="8">Porphyrin-containing compound metabolism; heme O biosynthesis; heme O from protoheme: step 1/1.</text>
</comment>
<evidence type="ECO:0000256" key="5">
    <source>
        <dbReference type="ARBA" id="ARBA00023133"/>
    </source>
</evidence>
<feature type="transmembrane region" description="Helical" evidence="8">
    <location>
        <begin position="159"/>
        <end position="179"/>
    </location>
</feature>
<dbReference type="GO" id="GO:0005886">
    <property type="term" value="C:plasma membrane"/>
    <property type="evidence" value="ECO:0007669"/>
    <property type="project" value="UniProtKB-SubCell"/>
</dbReference>
<keyword evidence="3 8" id="KW-0812">Transmembrane</keyword>
<evidence type="ECO:0000313" key="10">
    <source>
        <dbReference type="Proteomes" id="UP000198534"/>
    </source>
</evidence>
<keyword evidence="4 8" id="KW-1133">Transmembrane helix</keyword>
<dbReference type="UniPathway" id="UPA00834">
    <property type="reaction ID" value="UER00712"/>
</dbReference>
<sequence length="312" mass="34104">MNGAFTREGTDGNWEMTLPDVRVGSWWRDWLELSKPRITISNALACVVGFWTAGGSTTHQLPIFLGTLVGIVLLVSGSCMLNNWIDQDIDPLMERTRSRVLPQGRLHPMMVAIFGILSVILGIGILAFFVNSWAAGLGGVGALFYIVIYSLWLKRVSTWNTVVGGISGAVPPLIGWVAATGSPDVGGWILFLILFFWQPAHFFALAMLNVEDYRRAGIPMYPVIRGSSETKMQILLYVSLLLPTSLALQIVGAVDGAYIGISLLLGSVYLLLAIAGFFIRSEEKWSRLLFRYSLIYLVGMLAAFITCAHGGG</sequence>
<dbReference type="PANTHER" id="PTHR43448">
    <property type="entry name" value="PROTOHEME IX FARNESYLTRANSFERASE, MITOCHONDRIAL"/>
    <property type="match status" value="1"/>
</dbReference>
<evidence type="ECO:0000256" key="6">
    <source>
        <dbReference type="ARBA" id="ARBA00023136"/>
    </source>
</evidence>
<feature type="transmembrane region" description="Helical" evidence="8">
    <location>
        <begin position="290"/>
        <end position="311"/>
    </location>
</feature>
<evidence type="ECO:0000256" key="2">
    <source>
        <dbReference type="ARBA" id="ARBA00022679"/>
    </source>
</evidence>
<accession>A0A1H2WHA5</accession>
<gene>
    <name evidence="8" type="primary">ctaB</name>
    <name evidence="9" type="ORF">SAMN05444487_106132</name>
</gene>
<evidence type="ECO:0000313" key="9">
    <source>
        <dbReference type="EMBL" id="SDW79927.1"/>
    </source>
</evidence>
<dbReference type="Gene3D" id="1.10.357.140">
    <property type="entry name" value="UbiA prenyltransferase"/>
    <property type="match status" value="1"/>
</dbReference>
<comment type="subunit">
    <text evidence="8">Interacts with CtaA.</text>
</comment>
<comment type="function">
    <text evidence="8">Converts heme B (protoheme IX) to heme O by substitution of the vinyl group on carbon 2 of heme B porphyrin ring with a hydroxyethyl farnesyl side group.</text>
</comment>
<dbReference type="AlphaFoldDB" id="A0A1H2WHA5"/>
<evidence type="ECO:0000256" key="7">
    <source>
        <dbReference type="ARBA" id="ARBA00047690"/>
    </source>
</evidence>
<dbReference type="InterPro" id="IPR044878">
    <property type="entry name" value="UbiA_sf"/>
</dbReference>
<dbReference type="EC" id="2.5.1.141" evidence="8"/>
<proteinExistence type="inferred from homology"/>
<evidence type="ECO:0000256" key="1">
    <source>
        <dbReference type="ARBA" id="ARBA00004141"/>
    </source>
</evidence>
<dbReference type="HAMAP" id="MF_00154">
    <property type="entry name" value="CyoE_CtaB"/>
    <property type="match status" value="1"/>
</dbReference>
<dbReference type="Pfam" id="PF01040">
    <property type="entry name" value="UbiA"/>
    <property type="match status" value="1"/>
</dbReference>
<dbReference type="STRING" id="1048340.SAMN05444487_106132"/>
<reference evidence="9 10" key="1">
    <citation type="submission" date="2016-10" db="EMBL/GenBank/DDBJ databases">
        <authorList>
            <person name="de Groot N.N."/>
        </authorList>
    </citation>
    <scope>NUCLEOTIDE SEQUENCE [LARGE SCALE GENOMIC DNA]</scope>
    <source>
        <strain evidence="9 10">DSM 45610</strain>
    </source>
</reference>
<evidence type="ECO:0000256" key="3">
    <source>
        <dbReference type="ARBA" id="ARBA00022692"/>
    </source>
</evidence>
<feature type="transmembrane region" description="Helical" evidence="8">
    <location>
        <begin position="234"/>
        <end position="251"/>
    </location>
</feature>
<dbReference type="PANTHER" id="PTHR43448:SF2">
    <property type="entry name" value="PROTOHEME IX FARNESYLTRANSFERASE, MITOCHONDRIAL"/>
    <property type="match status" value="1"/>
</dbReference>
<comment type="subcellular location">
    <subcellularLocation>
        <location evidence="8">Cell membrane</location>
        <topology evidence="8">Multi-pass membrane protein</topology>
    </subcellularLocation>
    <subcellularLocation>
        <location evidence="1">Membrane</location>
        <topology evidence="1">Multi-pass membrane protein</topology>
    </subcellularLocation>
</comment>
<dbReference type="CDD" id="cd13957">
    <property type="entry name" value="PT_UbiA_Cox10"/>
    <property type="match status" value="1"/>
</dbReference>
<keyword evidence="6 8" id="KW-0472">Membrane</keyword>
<evidence type="ECO:0000256" key="4">
    <source>
        <dbReference type="ARBA" id="ARBA00022989"/>
    </source>
</evidence>
<keyword evidence="10" id="KW-1185">Reference proteome</keyword>
<keyword evidence="8" id="KW-1003">Cell membrane</keyword>
<comment type="similarity">
    <text evidence="8">Belongs to the UbiA prenyltransferase family. Protoheme IX farnesyltransferase subfamily.</text>
</comment>
<dbReference type="GO" id="GO:0048034">
    <property type="term" value="P:heme O biosynthetic process"/>
    <property type="evidence" value="ECO:0007669"/>
    <property type="project" value="UniProtKB-UniRule"/>
</dbReference>
<dbReference type="InterPro" id="IPR006369">
    <property type="entry name" value="Protohaem_IX_farnesylTrfase"/>
</dbReference>
<feature type="transmembrane region" description="Helical" evidence="8">
    <location>
        <begin position="185"/>
        <end position="210"/>
    </location>
</feature>
<comment type="miscellaneous">
    <text evidence="8">Carbon 2 of the heme B porphyrin ring is defined according to the Fischer nomenclature.</text>
</comment>
<dbReference type="NCBIfam" id="TIGR01473">
    <property type="entry name" value="cyoE_ctaB"/>
    <property type="match status" value="1"/>
</dbReference>
<keyword evidence="5 8" id="KW-0350">Heme biosynthesis</keyword>
<dbReference type="InterPro" id="IPR030470">
    <property type="entry name" value="UbiA_prenylTrfase_CS"/>
</dbReference>
<dbReference type="EMBL" id="FNNQ01000006">
    <property type="protein sequence ID" value="SDW79927.1"/>
    <property type="molecule type" value="Genomic_DNA"/>
</dbReference>
<dbReference type="RefSeq" id="WP_091738711.1">
    <property type="nucleotide sequence ID" value="NZ_FNNQ01000006.1"/>
</dbReference>
<protein>
    <recommendedName>
        <fullName evidence="8">Protoheme IX farnesyltransferase</fullName>
        <ecNumber evidence="8">2.5.1.141</ecNumber>
    </recommendedName>
    <alternativeName>
        <fullName evidence="8">Heme B farnesyltransferase</fullName>
    </alternativeName>
    <alternativeName>
        <fullName evidence="8">Heme O synthase</fullName>
    </alternativeName>
</protein>
<dbReference type="GO" id="GO:0008495">
    <property type="term" value="F:protoheme IX farnesyltransferase activity"/>
    <property type="evidence" value="ECO:0007669"/>
    <property type="project" value="UniProtKB-UniRule"/>
</dbReference>
<dbReference type="InterPro" id="IPR000537">
    <property type="entry name" value="UbiA_prenyltransferase"/>
</dbReference>
<evidence type="ECO:0000256" key="8">
    <source>
        <dbReference type="HAMAP-Rule" id="MF_00154"/>
    </source>
</evidence>
<feature type="transmembrane region" description="Helical" evidence="8">
    <location>
        <begin position="257"/>
        <end position="278"/>
    </location>
</feature>
<feature type="transmembrane region" description="Helical" evidence="8">
    <location>
        <begin position="63"/>
        <end position="85"/>
    </location>
</feature>
<name>A0A1H2WHA5_9BACL</name>
<organism evidence="9 10">
    <name type="scientific">Marininema mesophilum</name>
    <dbReference type="NCBI Taxonomy" id="1048340"/>
    <lineage>
        <taxon>Bacteria</taxon>
        <taxon>Bacillati</taxon>
        <taxon>Bacillota</taxon>
        <taxon>Bacilli</taxon>
        <taxon>Bacillales</taxon>
        <taxon>Thermoactinomycetaceae</taxon>
        <taxon>Marininema</taxon>
    </lineage>
</organism>
<keyword evidence="2 8" id="KW-0808">Transferase</keyword>